<protein>
    <recommendedName>
        <fullName evidence="4">Outer membrane protein beta-barrel domain-containing protein</fullName>
    </recommendedName>
</protein>
<dbReference type="EMBL" id="JAGHKO010000001">
    <property type="protein sequence ID" value="MBO9200834.1"/>
    <property type="molecule type" value="Genomic_DNA"/>
</dbReference>
<reference evidence="2 3" key="1">
    <citation type="submission" date="2021-03" db="EMBL/GenBank/DDBJ databases">
        <title>Assistant Professor.</title>
        <authorList>
            <person name="Huq M.A."/>
        </authorList>
    </citation>
    <scope>NUCLEOTIDE SEQUENCE [LARGE SCALE GENOMIC DNA]</scope>
    <source>
        <strain evidence="2 3">MAH-29</strain>
    </source>
</reference>
<feature type="signal peptide" evidence="1">
    <location>
        <begin position="1"/>
        <end position="24"/>
    </location>
</feature>
<name>A0ABS3YSE0_9BACT</name>
<evidence type="ECO:0000313" key="2">
    <source>
        <dbReference type="EMBL" id="MBO9200834.1"/>
    </source>
</evidence>
<keyword evidence="3" id="KW-1185">Reference proteome</keyword>
<evidence type="ECO:0000256" key="1">
    <source>
        <dbReference type="SAM" id="SignalP"/>
    </source>
</evidence>
<organism evidence="2 3">
    <name type="scientific">Niastella soli</name>
    <dbReference type="NCBI Taxonomy" id="2821487"/>
    <lineage>
        <taxon>Bacteria</taxon>
        <taxon>Pseudomonadati</taxon>
        <taxon>Bacteroidota</taxon>
        <taxon>Chitinophagia</taxon>
        <taxon>Chitinophagales</taxon>
        <taxon>Chitinophagaceae</taxon>
        <taxon>Niastella</taxon>
    </lineage>
</organism>
<dbReference type="Proteomes" id="UP000677244">
    <property type="component" value="Unassembled WGS sequence"/>
</dbReference>
<evidence type="ECO:0008006" key="4">
    <source>
        <dbReference type="Google" id="ProtNLM"/>
    </source>
</evidence>
<proteinExistence type="predicted"/>
<feature type="chain" id="PRO_5045088847" description="Outer membrane protein beta-barrel domain-containing protein" evidence="1">
    <location>
        <begin position="25"/>
        <end position="102"/>
    </location>
</feature>
<evidence type="ECO:0000313" key="3">
    <source>
        <dbReference type="Proteomes" id="UP000677244"/>
    </source>
</evidence>
<keyword evidence="1" id="KW-0732">Signal</keyword>
<dbReference type="RefSeq" id="WP_209138869.1">
    <property type="nucleotide sequence ID" value="NZ_JAGHKO010000001.1"/>
</dbReference>
<accession>A0ABS3YSE0</accession>
<gene>
    <name evidence="2" type="ORF">J7I42_11210</name>
</gene>
<sequence>MRTNCTKKAYLLSVALLPLFPAKAQFHIGIKTGIVFASVSVKPATTGVNYSTRRAGTGGLFAYIPIHKKWSIRPETMLTGKGAKASARLPLHWGLLHWHQLL</sequence>
<comment type="caution">
    <text evidence="2">The sequence shown here is derived from an EMBL/GenBank/DDBJ whole genome shotgun (WGS) entry which is preliminary data.</text>
</comment>